<dbReference type="AlphaFoldDB" id="A0A0C3GV57"/>
<protein>
    <recommendedName>
        <fullName evidence="3">SMP-30/Gluconolactonase/LRE-like region domain-containing protein</fullName>
    </recommendedName>
</protein>
<name>A0A0C3GV57_OIDMZ</name>
<gene>
    <name evidence="1" type="ORF">OIDMADRAFT_30365</name>
</gene>
<evidence type="ECO:0000313" key="1">
    <source>
        <dbReference type="EMBL" id="KIM99995.1"/>
    </source>
</evidence>
<dbReference type="InParanoid" id="A0A0C3GV57"/>
<dbReference type="Gene3D" id="2.120.10.30">
    <property type="entry name" value="TolB, C-terminal domain"/>
    <property type="match status" value="1"/>
</dbReference>
<reference evidence="2" key="2">
    <citation type="submission" date="2015-01" db="EMBL/GenBank/DDBJ databases">
        <title>Evolutionary Origins and Diversification of the Mycorrhizal Mutualists.</title>
        <authorList>
            <consortium name="DOE Joint Genome Institute"/>
            <consortium name="Mycorrhizal Genomics Consortium"/>
            <person name="Kohler A."/>
            <person name="Kuo A."/>
            <person name="Nagy L.G."/>
            <person name="Floudas D."/>
            <person name="Copeland A."/>
            <person name="Barry K.W."/>
            <person name="Cichocki N."/>
            <person name="Veneault-Fourrey C."/>
            <person name="LaButti K."/>
            <person name="Lindquist E.A."/>
            <person name="Lipzen A."/>
            <person name="Lundell T."/>
            <person name="Morin E."/>
            <person name="Murat C."/>
            <person name="Riley R."/>
            <person name="Ohm R."/>
            <person name="Sun H."/>
            <person name="Tunlid A."/>
            <person name="Henrissat B."/>
            <person name="Grigoriev I.V."/>
            <person name="Hibbett D.S."/>
            <person name="Martin F."/>
        </authorList>
    </citation>
    <scope>NUCLEOTIDE SEQUENCE [LARGE SCALE GENOMIC DNA]</scope>
    <source>
        <strain evidence="2">Zn</strain>
    </source>
</reference>
<dbReference type="SUPFAM" id="SSF63829">
    <property type="entry name" value="Calcium-dependent phosphotriesterase"/>
    <property type="match status" value="1"/>
</dbReference>
<dbReference type="Proteomes" id="UP000054321">
    <property type="component" value="Unassembled WGS sequence"/>
</dbReference>
<accession>A0A0C3GV57</accession>
<proteinExistence type="predicted"/>
<dbReference type="PANTHER" id="PTHR11799:SF12">
    <property type="entry name" value="PARAOXONASE-RELATED"/>
    <property type="match status" value="1"/>
</dbReference>
<evidence type="ECO:0000313" key="2">
    <source>
        <dbReference type="Proteomes" id="UP000054321"/>
    </source>
</evidence>
<dbReference type="HOGENOM" id="CLU_033924_3_1_1"/>
<dbReference type="InterPro" id="IPR011042">
    <property type="entry name" value="6-blade_b-propeller_TolB-like"/>
</dbReference>
<organism evidence="1 2">
    <name type="scientific">Oidiodendron maius (strain Zn)</name>
    <dbReference type="NCBI Taxonomy" id="913774"/>
    <lineage>
        <taxon>Eukaryota</taxon>
        <taxon>Fungi</taxon>
        <taxon>Dikarya</taxon>
        <taxon>Ascomycota</taxon>
        <taxon>Pezizomycotina</taxon>
        <taxon>Leotiomycetes</taxon>
        <taxon>Leotiomycetes incertae sedis</taxon>
        <taxon>Myxotrichaceae</taxon>
        <taxon>Oidiodendron</taxon>
    </lineage>
</organism>
<sequence length="415" mass="45107">MLRLLSATAVIGVAVIAVLYEFVAKSLIFDALGYGRIVQNISAFSNVRCQKVDNLGLEACEDMWLNDRNGLLYMACSDMLSRTHWLPALVNPIMGYLNASARGLTDRVAVLDTRGDGPLASRIHWLTHNFPGIKGDGTLNLHGLDIWEDSNHILHILLVNHRPPFDPITGQPLDAAKVGANSTIELFETTEGSNTMRHVKTYVHDSIQTPNDVAWVGEESFVFTNDHSSKVGLRRELDLVLGGGSIGYCDNDGCKIANDAGFFFPNGIARGHDGFIYTPSSVSGEVRVLSLSKDHSLTNIGSVKIPLPVDNLSVDKDGSVLAVGFPKVYKNLESYEDPLGVNPPSAVFVLQRKERTGLAALMGDEWHDGDATVTKIMEDDGNMLSGCTIAVHDTETGRIFVSGVIAPFITICETR</sequence>
<dbReference type="EMBL" id="KN832878">
    <property type="protein sequence ID" value="KIM99995.1"/>
    <property type="molecule type" value="Genomic_DNA"/>
</dbReference>
<dbReference type="InterPro" id="IPR051288">
    <property type="entry name" value="Serum_paraoxonase/arylesterase"/>
</dbReference>
<keyword evidence="2" id="KW-1185">Reference proteome</keyword>
<evidence type="ECO:0008006" key="3">
    <source>
        <dbReference type="Google" id="ProtNLM"/>
    </source>
</evidence>
<dbReference type="PANTHER" id="PTHR11799">
    <property type="entry name" value="PARAOXONASE"/>
    <property type="match status" value="1"/>
</dbReference>
<reference evidence="1 2" key="1">
    <citation type="submission" date="2014-04" db="EMBL/GenBank/DDBJ databases">
        <authorList>
            <consortium name="DOE Joint Genome Institute"/>
            <person name="Kuo A."/>
            <person name="Martino E."/>
            <person name="Perotto S."/>
            <person name="Kohler A."/>
            <person name="Nagy L.G."/>
            <person name="Floudas D."/>
            <person name="Copeland A."/>
            <person name="Barry K.W."/>
            <person name="Cichocki N."/>
            <person name="Veneault-Fourrey C."/>
            <person name="LaButti K."/>
            <person name="Lindquist E.A."/>
            <person name="Lipzen A."/>
            <person name="Lundell T."/>
            <person name="Morin E."/>
            <person name="Murat C."/>
            <person name="Sun H."/>
            <person name="Tunlid A."/>
            <person name="Henrissat B."/>
            <person name="Grigoriev I.V."/>
            <person name="Hibbett D.S."/>
            <person name="Martin F."/>
            <person name="Nordberg H.P."/>
            <person name="Cantor M.N."/>
            <person name="Hua S.X."/>
        </authorList>
    </citation>
    <scope>NUCLEOTIDE SEQUENCE [LARGE SCALE GENOMIC DNA]</scope>
    <source>
        <strain evidence="1 2">Zn</strain>
    </source>
</reference>
<dbReference type="OrthoDB" id="5307922at2759"/>